<dbReference type="Proteomes" id="UP000095558">
    <property type="component" value="Unassembled WGS sequence"/>
</dbReference>
<accession>A0A174D9L1</accession>
<organism evidence="1 2">
    <name type="scientific">Clostridium disporicum</name>
    <dbReference type="NCBI Taxonomy" id="84024"/>
    <lineage>
        <taxon>Bacteria</taxon>
        <taxon>Bacillati</taxon>
        <taxon>Bacillota</taxon>
        <taxon>Clostridia</taxon>
        <taxon>Eubacteriales</taxon>
        <taxon>Clostridiaceae</taxon>
        <taxon>Clostridium</taxon>
    </lineage>
</organism>
<evidence type="ECO:0008006" key="3">
    <source>
        <dbReference type="Google" id="ProtNLM"/>
    </source>
</evidence>
<name>A0A174D9L1_9CLOT</name>
<gene>
    <name evidence="1" type="ORF">ERS852470_01709</name>
</gene>
<dbReference type="AlphaFoldDB" id="A0A174D9L1"/>
<evidence type="ECO:0000313" key="1">
    <source>
        <dbReference type="EMBL" id="CUO20715.1"/>
    </source>
</evidence>
<reference evidence="1 2" key="1">
    <citation type="submission" date="2015-09" db="EMBL/GenBank/DDBJ databases">
        <authorList>
            <consortium name="Pathogen Informatics"/>
        </authorList>
    </citation>
    <scope>NUCLEOTIDE SEQUENCE [LARGE SCALE GENOMIC DNA]</scope>
    <source>
        <strain evidence="1 2">2789STDY5834855</strain>
    </source>
</reference>
<proteinExistence type="predicted"/>
<protein>
    <recommendedName>
        <fullName evidence="3">Phage protein</fullName>
    </recommendedName>
</protein>
<sequence>MKIDIKKKESNFSFFFFKKGIIYMEIINLSNRKEVEVNINGNECIVSLSLKNINHFQESTKIGLTKAIDKMKKGDLNIILKLIYSMVSDKKTGRVLGYKFFKKFDEMETIEALQPIIMELLNKDMPEAKNESEKK</sequence>
<evidence type="ECO:0000313" key="2">
    <source>
        <dbReference type="Proteomes" id="UP000095558"/>
    </source>
</evidence>
<dbReference type="EMBL" id="CYZV01000017">
    <property type="protein sequence ID" value="CUO20715.1"/>
    <property type="molecule type" value="Genomic_DNA"/>
</dbReference>